<evidence type="ECO:0000313" key="3">
    <source>
        <dbReference type="EMBL" id="KAF4040097.1"/>
    </source>
</evidence>
<evidence type="ECO:0000256" key="1">
    <source>
        <dbReference type="SAM" id="Coils"/>
    </source>
</evidence>
<dbReference type="Proteomes" id="UP000704712">
    <property type="component" value="Unassembled WGS sequence"/>
</dbReference>
<evidence type="ECO:0008006" key="6">
    <source>
        <dbReference type="Google" id="ProtNLM"/>
    </source>
</evidence>
<keyword evidence="1" id="KW-0175">Coiled coil</keyword>
<gene>
    <name evidence="3" type="ORF">GN244_ATG07755</name>
    <name evidence="4" type="ORF">GN958_ATG19146</name>
</gene>
<dbReference type="SMR" id="A0A833ST01"/>
<dbReference type="EMBL" id="WSZM01000153">
    <property type="protein sequence ID" value="KAF4040097.1"/>
    <property type="molecule type" value="Genomic_DNA"/>
</dbReference>
<feature type="coiled-coil region" evidence="1">
    <location>
        <begin position="81"/>
        <end position="149"/>
    </location>
</feature>
<name>A0A833ST01_PHYIN</name>
<protein>
    <recommendedName>
        <fullName evidence="6">RxLR effector protein</fullName>
    </recommendedName>
</protein>
<evidence type="ECO:0000313" key="4">
    <source>
        <dbReference type="EMBL" id="KAF4131672.1"/>
    </source>
</evidence>
<keyword evidence="5" id="KW-1185">Reference proteome</keyword>
<dbReference type="EMBL" id="JAACNO010002703">
    <property type="protein sequence ID" value="KAF4131672.1"/>
    <property type="molecule type" value="Genomic_DNA"/>
</dbReference>
<comment type="caution">
    <text evidence="3">The sequence shown here is derived from an EMBL/GenBank/DDBJ whole genome shotgun (WGS) entry which is preliminary data.</text>
</comment>
<reference evidence="3" key="1">
    <citation type="submission" date="2020-04" db="EMBL/GenBank/DDBJ databases">
        <title>Hybrid Assembly of Korean Phytophthora infestans isolates.</title>
        <authorList>
            <person name="Prokchorchik M."/>
            <person name="Lee Y."/>
            <person name="Seo J."/>
            <person name="Cho J.-H."/>
            <person name="Park Y.-E."/>
            <person name="Jang D.-C."/>
            <person name="Im J.-S."/>
            <person name="Choi J.-G."/>
            <person name="Park H.-J."/>
            <person name="Lee G.-B."/>
            <person name="Lee Y.-G."/>
            <person name="Hong S.-Y."/>
            <person name="Cho K."/>
            <person name="Sohn K.H."/>
        </authorList>
    </citation>
    <scope>NUCLEOTIDE SEQUENCE</scope>
    <source>
        <strain evidence="3">KR_1_A1</strain>
        <strain evidence="4">KR_2_A2</strain>
    </source>
</reference>
<sequence>MLPYKTLLLALGFFFTVQCHFFASASSFDIADNNQNGVRLLRSPEKTDEERGAVDALKSELSFMKLNWAARSKITPKEKLVAKQAKEMSNTKEKLSKIEAKLQAKAVKAEQKVKDQAIKAEQNLKAKNEKAAQQLKALQQNELEKLAKQAAKDDKMYNRWLMAEMTPDDVYKKFKFKELAKKGIYPTTSVNYKHYKNYRTIYYARYPKLLEKLDA</sequence>
<dbReference type="Proteomes" id="UP000602510">
    <property type="component" value="Unassembled WGS sequence"/>
</dbReference>
<keyword evidence="2" id="KW-0732">Signal</keyword>
<feature type="chain" id="PRO_5036239666" description="RxLR effector protein" evidence="2">
    <location>
        <begin position="20"/>
        <end position="215"/>
    </location>
</feature>
<organism evidence="3 5">
    <name type="scientific">Phytophthora infestans</name>
    <name type="common">Potato late blight agent</name>
    <name type="synonym">Botrytis infestans</name>
    <dbReference type="NCBI Taxonomy" id="4787"/>
    <lineage>
        <taxon>Eukaryota</taxon>
        <taxon>Sar</taxon>
        <taxon>Stramenopiles</taxon>
        <taxon>Oomycota</taxon>
        <taxon>Peronosporomycetes</taxon>
        <taxon>Peronosporales</taxon>
        <taxon>Peronosporaceae</taxon>
        <taxon>Phytophthora</taxon>
    </lineage>
</organism>
<feature type="signal peptide" evidence="2">
    <location>
        <begin position="1"/>
        <end position="19"/>
    </location>
</feature>
<evidence type="ECO:0000256" key="2">
    <source>
        <dbReference type="SAM" id="SignalP"/>
    </source>
</evidence>
<evidence type="ECO:0000313" key="5">
    <source>
        <dbReference type="Proteomes" id="UP000602510"/>
    </source>
</evidence>
<proteinExistence type="predicted"/>
<dbReference type="AlphaFoldDB" id="A0A833ST01"/>
<accession>A0A833ST01</accession>
<dbReference type="OMA" id="KMYNRWL"/>